<evidence type="ECO:0000259" key="4">
    <source>
        <dbReference type="Pfam" id="PF09732"/>
    </source>
</evidence>
<dbReference type="GO" id="GO:0045292">
    <property type="term" value="P:mRNA cis splicing, via spliceosome"/>
    <property type="evidence" value="ECO:0007669"/>
    <property type="project" value="TreeGrafter"/>
</dbReference>
<dbReference type="SMART" id="SM01050">
    <property type="entry name" value="CactinC_cactus"/>
    <property type="match status" value="1"/>
</dbReference>
<name>A0A6P6TEL4_COFAR</name>
<evidence type="ECO:0000256" key="3">
    <source>
        <dbReference type="SAM" id="MobiDB-lite"/>
    </source>
</evidence>
<reference evidence="7" key="2">
    <citation type="submission" date="2025-08" db="UniProtKB">
        <authorList>
            <consortium name="RefSeq"/>
        </authorList>
    </citation>
    <scope>IDENTIFICATION</scope>
    <source>
        <tissue evidence="7">Leaves</tissue>
    </source>
</reference>
<protein>
    <recommendedName>
        <fullName evidence="2">Splicing factor Cactin</fullName>
    </recommendedName>
</protein>
<comment type="similarity">
    <text evidence="1">Belongs to the CACTIN family.</text>
</comment>
<evidence type="ECO:0000256" key="2">
    <source>
        <dbReference type="ARBA" id="ARBA00034534"/>
    </source>
</evidence>
<dbReference type="Pfam" id="PF09732">
    <property type="entry name" value="CactinC_cactus"/>
    <property type="match status" value="1"/>
</dbReference>
<dbReference type="GO" id="GO:0005681">
    <property type="term" value="C:spliceosomal complex"/>
    <property type="evidence" value="ECO:0007669"/>
    <property type="project" value="TreeGrafter"/>
</dbReference>
<gene>
    <name evidence="7" type="primary">LOC113700631</name>
</gene>
<evidence type="ECO:0000256" key="1">
    <source>
        <dbReference type="ARBA" id="ARBA00006895"/>
    </source>
</evidence>
<sequence>MERLGQSQQCPTTPSTSDDECHNMRIADYLARKVEKKGAKVARETRSKYSVDGSSKRFGDSHMNEVFVWRKKIERDVMEGRIEANMLSSKAERKRQMERFGEVEKLKKRREERDIAKRKREEEMALLARERARSEVQEWEKKEEEFFLAQRKIRTEKRFCEGRPKPIDILIRLLDSCSNDDDLEKDKNAEPSMVDFEGLNVEELEKLREEIKLQLCLDRKTKMHVEYWETVLVVCEDALDHARVCGGRGIHRSIEADVERFLEGKSYNQLEDIESHIESNMRSGNAQEVEFWEAVLKRLCVFKAKARLKSIHAKVLHDRGHIQQNKKPLEVGDRSTDRQSSSELDEEALGSYPPELMIYDDDDENGEAIDTEYFTRKPKYFNLVHTGYRWNKYNQTHYDHDNPPPKMVVGYKFNIFYPDLLDNKARAPTYLIEKDADGNDTCILRFRAGPPYQDIAFRIANKEWEYSRKKGFKCNFEGGILRLYIINIKCYSYRR</sequence>
<dbReference type="GeneID" id="113700631"/>
<dbReference type="Pfam" id="PF10312">
    <property type="entry name" value="Cactin_mid"/>
    <property type="match status" value="1"/>
</dbReference>
<feature type="domain" description="Splicing factor Cactin C-terminal" evidence="4">
    <location>
        <begin position="373"/>
        <end position="495"/>
    </location>
</feature>
<proteinExistence type="inferred from homology"/>
<accession>A0A6P6TEL4</accession>
<evidence type="ECO:0000259" key="5">
    <source>
        <dbReference type="Pfam" id="PF10312"/>
    </source>
</evidence>
<dbReference type="OrthoDB" id="265955at2759"/>
<feature type="compositionally biased region" description="Polar residues" evidence="3">
    <location>
        <begin position="1"/>
        <end position="16"/>
    </location>
</feature>
<feature type="domain" description="Splicing factor cactin central" evidence="5">
    <location>
        <begin position="129"/>
        <end position="312"/>
    </location>
</feature>
<evidence type="ECO:0000313" key="7">
    <source>
        <dbReference type="RefSeq" id="XP_027076898.2"/>
    </source>
</evidence>
<feature type="region of interest" description="Disordered" evidence="3">
    <location>
        <begin position="1"/>
        <end position="23"/>
    </location>
</feature>
<dbReference type="GO" id="GO:0005737">
    <property type="term" value="C:cytoplasm"/>
    <property type="evidence" value="ECO:0007669"/>
    <property type="project" value="TreeGrafter"/>
</dbReference>
<dbReference type="Proteomes" id="UP001652660">
    <property type="component" value="Chromosome 7e"/>
</dbReference>
<dbReference type="PANTHER" id="PTHR21737">
    <property type="entry name" value="POLYGLUTAMINE BINDING PROTEIN 1/MARVEL MEMBRANE-ASSOCIATING DOMAIN CONTAINING 3"/>
    <property type="match status" value="1"/>
</dbReference>
<dbReference type="RefSeq" id="XP_027076898.2">
    <property type="nucleotide sequence ID" value="XM_027221097.2"/>
</dbReference>
<dbReference type="PANTHER" id="PTHR21737:SF4">
    <property type="entry name" value="SPLICING FACTOR CACTIN"/>
    <property type="match status" value="1"/>
</dbReference>
<organism evidence="6 7">
    <name type="scientific">Coffea arabica</name>
    <name type="common">Arabian coffee</name>
    <dbReference type="NCBI Taxonomy" id="13443"/>
    <lineage>
        <taxon>Eukaryota</taxon>
        <taxon>Viridiplantae</taxon>
        <taxon>Streptophyta</taxon>
        <taxon>Embryophyta</taxon>
        <taxon>Tracheophyta</taxon>
        <taxon>Spermatophyta</taxon>
        <taxon>Magnoliopsida</taxon>
        <taxon>eudicotyledons</taxon>
        <taxon>Gunneridae</taxon>
        <taxon>Pentapetalae</taxon>
        <taxon>asterids</taxon>
        <taxon>lamiids</taxon>
        <taxon>Gentianales</taxon>
        <taxon>Rubiaceae</taxon>
        <taxon>Ixoroideae</taxon>
        <taxon>Gardenieae complex</taxon>
        <taxon>Bertiereae - Coffeeae clade</taxon>
        <taxon>Coffeeae</taxon>
        <taxon>Coffea</taxon>
    </lineage>
</organism>
<feature type="region of interest" description="Disordered" evidence="3">
    <location>
        <begin position="322"/>
        <end position="347"/>
    </location>
</feature>
<dbReference type="InterPro" id="IPR019134">
    <property type="entry name" value="Cactin_C"/>
</dbReference>
<dbReference type="InterPro" id="IPR018816">
    <property type="entry name" value="Cactin_central"/>
</dbReference>
<keyword evidence="6" id="KW-1185">Reference proteome</keyword>
<evidence type="ECO:0000313" key="6">
    <source>
        <dbReference type="Proteomes" id="UP001652660"/>
    </source>
</evidence>
<reference evidence="6" key="1">
    <citation type="journal article" date="2025" name="Foods">
        <title>Unveiling the Microbial Signatures of Arabica Coffee Cherries: Insights into Ripeness Specific Diversity, Functional Traits, and Implications for Quality and Safety.</title>
        <authorList>
            <consortium name="RefSeq"/>
            <person name="Tenea G.N."/>
            <person name="Cifuentes V."/>
            <person name="Reyes P."/>
            <person name="Cevallos-Vallejos M."/>
        </authorList>
    </citation>
    <scope>NUCLEOTIDE SEQUENCE [LARGE SCALE GENOMIC DNA]</scope>
</reference>
<feature type="compositionally biased region" description="Basic and acidic residues" evidence="3">
    <location>
        <begin position="322"/>
        <end position="337"/>
    </location>
</feature>
<dbReference type="AlphaFoldDB" id="A0A6P6TEL4"/>